<evidence type="ECO:0000313" key="2">
    <source>
        <dbReference type="EMBL" id="KAG5286718.1"/>
    </source>
</evidence>
<evidence type="ECO:0000313" key="3">
    <source>
        <dbReference type="Proteomes" id="UP000823561"/>
    </source>
</evidence>
<dbReference type="Proteomes" id="UP000823561">
    <property type="component" value="Chromosome 1"/>
</dbReference>
<comment type="caution">
    <text evidence="2">The sequence shown here is derived from an EMBL/GenBank/DDBJ whole genome shotgun (WGS) entry which is preliminary data.</text>
</comment>
<sequence>MYTHLLRLVCCRGQTVILPIDNWNNSYSQSIHGSVQDRAHRFHGQTLQHDHAAAAKQGAVDLKGGVLGGRPDQCDRPTLHVREESVLSREEEYP</sequence>
<feature type="region of interest" description="Disordered" evidence="1">
    <location>
        <begin position="70"/>
        <end position="94"/>
    </location>
</feature>
<organism evidence="2 3">
    <name type="scientific">Alosa alosa</name>
    <name type="common">allis shad</name>
    <dbReference type="NCBI Taxonomy" id="278164"/>
    <lineage>
        <taxon>Eukaryota</taxon>
        <taxon>Metazoa</taxon>
        <taxon>Chordata</taxon>
        <taxon>Craniata</taxon>
        <taxon>Vertebrata</taxon>
        <taxon>Euteleostomi</taxon>
        <taxon>Actinopterygii</taxon>
        <taxon>Neopterygii</taxon>
        <taxon>Teleostei</taxon>
        <taxon>Clupei</taxon>
        <taxon>Clupeiformes</taxon>
        <taxon>Clupeoidei</taxon>
        <taxon>Clupeidae</taxon>
        <taxon>Alosa</taxon>
    </lineage>
</organism>
<feature type="compositionally biased region" description="Basic and acidic residues" evidence="1">
    <location>
        <begin position="72"/>
        <end position="94"/>
    </location>
</feature>
<reference evidence="2 3" key="1">
    <citation type="submission" date="2020-10" db="EMBL/GenBank/DDBJ databases">
        <title>Chromosome-scale genome assembly of the Allis shad, Alosa alosa.</title>
        <authorList>
            <person name="Margot Z."/>
            <person name="Christophe K."/>
            <person name="Cabau C."/>
            <person name="Louis A."/>
            <person name="Berthelot C."/>
            <person name="Parey E."/>
            <person name="Roest Crollius H."/>
            <person name="Montfort J."/>
            <person name="Robinson-Rechavi M."/>
            <person name="Bucao C."/>
            <person name="Bouchez O."/>
            <person name="Gislard M."/>
            <person name="Lluch J."/>
            <person name="Milhes M."/>
            <person name="Lampietro C."/>
            <person name="Lopez Roques C."/>
            <person name="Donnadieu C."/>
            <person name="Braasch I."/>
            <person name="Desvignes T."/>
            <person name="Postlethwait J."/>
            <person name="Bobe J."/>
            <person name="Guiguen Y."/>
        </authorList>
    </citation>
    <scope>NUCLEOTIDE SEQUENCE [LARGE SCALE GENOMIC DNA]</scope>
    <source>
        <strain evidence="2">M-15738</strain>
        <tissue evidence="2">Blood</tissue>
    </source>
</reference>
<evidence type="ECO:0000256" key="1">
    <source>
        <dbReference type="SAM" id="MobiDB-lite"/>
    </source>
</evidence>
<name>A0AAV6HH69_9TELE</name>
<proteinExistence type="predicted"/>
<keyword evidence="3" id="KW-1185">Reference proteome</keyword>
<dbReference type="AlphaFoldDB" id="A0AAV6HH69"/>
<protein>
    <submittedName>
        <fullName evidence="2">Uncharacterized protein</fullName>
    </submittedName>
</protein>
<gene>
    <name evidence="2" type="ORF">AALO_G00018010</name>
</gene>
<dbReference type="EMBL" id="JADWDJ010000001">
    <property type="protein sequence ID" value="KAG5286718.1"/>
    <property type="molecule type" value="Genomic_DNA"/>
</dbReference>
<accession>A0AAV6HH69</accession>